<sequence length="194" mass="23370">MQQYSIKRQNLIYKKMKPTYNGQHNTIHHISHREQQNLSTAQQFEQFLQFDIQECRSIIKETQQLGFDSQEDKMDIVRFSNQGQIAINQLKHNRYLTKLQMKKLLDNCVQIQDEDLLFVKVQVQKPRHNLKNLYMENVSRYSESKKTFQEETQRLSKHQTKNTFLTQCNSFQKEYQNQFVQLILQNVICKHSLL</sequence>
<proteinExistence type="predicted"/>
<gene>
    <name evidence="1" type="ORF">TPC1_30595</name>
</gene>
<reference evidence="1" key="1">
    <citation type="submission" date="2015-07" db="EMBL/GenBank/DDBJ databases">
        <title>Adaptation to a free-living lifestyle via gene acquisitions in the diplomonad Trepomonas sp. PC1.</title>
        <authorList>
            <person name="Xu F."/>
            <person name="Jerlstrom-Hultqvist J."/>
            <person name="Kolisko M."/>
            <person name="Simpson A.G.B."/>
            <person name="Roger A.J."/>
            <person name="Svard S.G."/>
            <person name="Andersson J.O."/>
        </authorList>
    </citation>
    <scope>NUCLEOTIDE SEQUENCE</scope>
    <source>
        <strain evidence="1">PC1</strain>
    </source>
</reference>
<organism evidence="1">
    <name type="scientific">Trepomonas sp. PC1</name>
    <dbReference type="NCBI Taxonomy" id="1076344"/>
    <lineage>
        <taxon>Eukaryota</taxon>
        <taxon>Metamonada</taxon>
        <taxon>Diplomonadida</taxon>
        <taxon>Hexamitidae</taxon>
        <taxon>Hexamitinae</taxon>
        <taxon>Trepomonas</taxon>
    </lineage>
</organism>
<dbReference type="EMBL" id="GDID01006696">
    <property type="protein sequence ID" value="JAP89910.1"/>
    <property type="molecule type" value="Transcribed_RNA"/>
</dbReference>
<evidence type="ECO:0000313" key="1">
    <source>
        <dbReference type="EMBL" id="JAP89910.1"/>
    </source>
</evidence>
<accession>A0A146JYX8</accession>
<protein>
    <submittedName>
        <fullName evidence="1">Uncharacterized protein</fullName>
    </submittedName>
</protein>
<dbReference type="AlphaFoldDB" id="A0A146JYX8"/>
<name>A0A146JYX8_9EUKA</name>